<dbReference type="InterPro" id="IPR011706">
    <property type="entry name" value="Cu-oxidase_C"/>
</dbReference>
<feature type="chain" id="PRO_5040997608" description="Laccase" evidence="6">
    <location>
        <begin position="19"/>
        <end position="566"/>
    </location>
</feature>
<comment type="caution">
    <text evidence="10">The sequence shown here is derived from an EMBL/GenBank/DDBJ whole genome shotgun (WGS) entry which is preliminary data.</text>
</comment>
<dbReference type="GO" id="GO:0033215">
    <property type="term" value="P:reductive iron assimilation"/>
    <property type="evidence" value="ECO:0007669"/>
    <property type="project" value="TreeGrafter"/>
</dbReference>
<keyword evidence="2" id="KW-0479">Metal-binding</keyword>
<dbReference type="InterPro" id="IPR044130">
    <property type="entry name" value="CuRO_2_Fet3-like"/>
</dbReference>
<dbReference type="FunFam" id="2.60.40.420:FF:000071">
    <property type="entry name" value="Conidial pigment biosynthesis oxidase Abr1/brown 1"/>
    <property type="match status" value="1"/>
</dbReference>
<dbReference type="Pfam" id="PF00394">
    <property type="entry name" value="Cu-oxidase"/>
    <property type="match status" value="1"/>
</dbReference>
<evidence type="ECO:0000256" key="3">
    <source>
        <dbReference type="ARBA" id="ARBA00022729"/>
    </source>
</evidence>
<dbReference type="GO" id="GO:0004322">
    <property type="term" value="F:ferroxidase activity"/>
    <property type="evidence" value="ECO:0007669"/>
    <property type="project" value="TreeGrafter"/>
</dbReference>
<evidence type="ECO:0000313" key="10">
    <source>
        <dbReference type="EMBL" id="KAJ4396511.1"/>
    </source>
</evidence>
<dbReference type="SUPFAM" id="SSF49503">
    <property type="entry name" value="Cupredoxins"/>
    <property type="match status" value="3"/>
</dbReference>
<evidence type="ECO:0000256" key="5">
    <source>
        <dbReference type="ARBA" id="ARBA00023008"/>
    </source>
</evidence>
<dbReference type="PANTHER" id="PTHR11709">
    <property type="entry name" value="MULTI-COPPER OXIDASE"/>
    <property type="match status" value="1"/>
</dbReference>
<evidence type="ECO:0000256" key="2">
    <source>
        <dbReference type="ARBA" id="ARBA00022723"/>
    </source>
</evidence>
<evidence type="ECO:0000259" key="7">
    <source>
        <dbReference type="Pfam" id="PF00394"/>
    </source>
</evidence>
<dbReference type="CDD" id="cd13877">
    <property type="entry name" value="CuRO_2_Fet3p_like"/>
    <property type="match status" value="1"/>
</dbReference>
<evidence type="ECO:0008006" key="12">
    <source>
        <dbReference type="Google" id="ProtNLM"/>
    </source>
</evidence>
<dbReference type="GO" id="GO:0005507">
    <property type="term" value="F:copper ion binding"/>
    <property type="evidence" value="ECO:0007669"/>
    <property type="project" value="InterPro"/>
</dbReference>
<dbReference type="PROSITE" id="PS00079">
    <property type="entry name" value="MULTICOPPER_OXIDASE1"/>
    <property type="match status" value="1"/>
</dbReference>
<dbReference type="Pfam" id="PF07732">
    <property type="entry name" value="Cu-oxidase_3"/>
    <property type="match status" value="1"/>
</dbReference>
<dbReference type="PANTHER" id="PTHR11709:SF361">
    <property type="entry name" value="IRON TRANSPORT MULTICOPPER OXIDASE FET3"/>
    <property type="match status" value="1"/>
</dbReference>
<accession>A0A9W8Z277</accession>
<keyword evidence="11" id="KW-1185">Reference proteome</keyword>
<feature type="domain" description="Plastocyanin-like" evidence="7">
    <location>
        <begin position="151"/>
        <end position="276"/>
    </location>
</feature>
<evidence type="ECO:0000259" key="9">
    <source>
        <dbReference type="Pfam" id="PF07732"/>
    </source>
</evidence>
<feature type="domain" description="Plastocyanin-like" evidence="9">
    <location>
        <begin position="27"/>
        <end position="142"/>
    </location>
</feature>
<comment type="similarity">
    <text evidence="1">Belongs to the multicopper oxidase family.</text>
</comment>
<dbReference type="InterPro" id="IPR002355">
    <property type="entry name" value="Cu_oxidase_Cu_BS"/>
</dbReference>
<evidence type="ECO:0000313" key="11">
    <source>
        <dbReference type="Proteomes" id="UP001140453"/>
    </source>
</evidence>
<dbReference type="InterPro" id="IPR008972">
    <property type="entry name" value="Cupredoxin"/>
</dbReference>
<dbReference type="PROSITE" id="PS00080">
    <property type="entry name" value="MULTICOPPER_OXIDASE2"/>
    <property type="match status" value="1"/>
</dbReference>
<organism evidence="10 11">
    <name type="scientific">Gnomoniopsis smithogilvyi</name>
    <dbReference type="NCBI Taxonomy" id="1191159"/>
    <lineage>
        <taxon>Eukaryota</taxon>
        <taxon>Fungi</taxon>
        <taxon>Dikarya</taxon>
        <taxon>Ascomycota</taxon>
        <taxon>Pezizomycotina</taxon>
        <taxon>Sordariomycetes</taxon>
        <taxon>Sordariomycetidae</taxon>
        <taxon>Diaporthales</taxon>
        <taxon>Gnomoniaceae</taxon>
        <taxon>Gnomoniopsis</taxon>
    </lineage>
</organism>
<feature type="signal peptide" evidence="6">
    <location>
        <begin position="1"/>
        <end position="18"/>
    </location>
</feature>
<dbReference type="InterPro" id="IPR001117">
    <property type="entry name" value="Cu-oxidase_2nd"/>
</dbReference>
<gene>
    <name evidence="10" type="ORF">N0V93_000730</name>
</gene>
<dbReference type="AlphaFoldDB" id="A0A9W8Z277"/>
<evidence type="ECO:0000259" key="8">
    <source>
        <dbReference type="Pfam" id="PF07731"/>
    </source>
</evidence>
<dbReference type="Gene3D" id="2.60.40.420">
    <property type="entry name" value="Cupredoxins - blue copper proteins"/>
    <property type="match status" value="3"/>
</dbReference>
<dbReference type="InterPro" id="IPR011707">
    <property type="entry name" value="Cu-oxidase-like_N"/>
</dbReference>
<dbReference type="Pfam" id="PF07731">
    <property type="entry name" value="Cu-oxidase_2"/>
    <property type="match status" value="1"/>
</dbReference>
<name>A0A9W8Z277_9PEZI</name>
<dbReference type="InterPro" id="IPR045087">
    <property type="entry name" value="Cu-oxidase_fam"/>
</dbReference>
<dbReference type="GO" id="GO:0033573">
    <property type="term" value="C:high-affinity iron permease complex"/>
    <property type="evidence" value="ECO:0007669"/>
    <property type="project" value="TreeGrafter"/>
</dbReference>
<feature type="domain" description="Plastocyanin-like" evidence="8">
    <location>
        <begin position="365"/>
        <end position="495"/>
    </location>
</feature>
<dbReference type="InterPro" id="IPR033138">
    <property type="entry name" value="Cu_oxidase_CS"/>
</dbReference>
<proteinExistence type="inferred from homology"/>
<sequence>MHTTCLLPLLALTGSTLAAVVTYDWSIDWVTASPDGFSRPVIGVNGEWPCPLMEADVGDTVIVHLKNNLGNETTGLHFHGIRQYGSPEMDGPVAATQCSVPPGSEITYQFDANSPGTYWYHSHEMGQYPDGFRGPLIVHDPEDPYNGEVDEEVILTVSDWYHSQSIPLVQNMLQPSNTQFIPPFPDSIIVNEGGNSSIKVEKGKTYRVRVINFSALASAMINFKDHNMKIVMQDASYITPASAETIRVAPAQRYDVLISVGRNDTGNYPFLVALDINADYNNPSATPLPITWNYNITGYLVTDPSTSTTSTDIVNVFDVVDDSAFTNADNQGPFGPVTQTIRLDFNFCFDNNSIPRACFNGKPYVDQDVPTLYSVATTGHYNTNPVIYGQTNPQIVEKGAIVELVVNNLDVALHPFHLHGHQFQVIERPASGAGKWPGTTTPSANPASKDTVVVNGDSYAVIRFEADNPGVWLFHCHIEWHVEMGLTATIIEGPEELRGFEIPQDHIDICKIQNSPYKGNAAGNTVDFTNTTGMKFVNPSIYSGALWEPTATPTPKLRSRTVRRKV</sequence>
<evidence type="ECO:0000256" key="4">
    <source>
        <dbReference type="ARBA" id="ARBA00023002"/>
    </source>
</evidence>
<protein>
    <recommendedName>
        <fullName evidence="12">Laccase</fullName>
    </recommendedName>
</protein>
<dbReference type="EMBL" id="JAPEVB010000001">
    <property type="protein sequence ID" value="KAJ4396511.1"/>
    <property type="molecule type" value="Genomic_DNA"/>
</dbReference>
<keyword evidence="5" id="KW-0186">Copper</keyword>
<keyword evidence="3 6" id="KW-0732">Signal</keyword>
<dbReference type="Proteomes" id="UP001140453">
    <property type="component" value="Unassembled WGS sequence"/>
</dbReference>
<evidence type="ECO:0000256" key="6">
    <source>
        <dbReference type="SAM" id="SignalP"/>
    </source>
</evidence>
<reference evidence="10" key="1">
    <citation type="submission" date="2022-10" db="EMBL/GenBank/DDBJ databases">
        <title>Tapping the CABI collections for fungal endophytes: first genome assemblies for Collariella, Neodidymelliopsis, Ascochyta clinopodiicola, Didymella pomorum, Didymosphaeria variabile, Neocosmospora piperis and Neocucurbitaria cava.</title>
        <authorList>
            <person name="Hill R."/>
        </authorList>
    </citation>
    <scope>NUCLEOTIDE SEQUENCE</scope>
    <source>
        <strain evidence="10">IMI 355082</strain>
    </source>
</reference>
<evidence type="ECO:0000256" key="1">
    <source>
        <dbReference type="ARBA" id="ARBA00010609"/>
    </source>
</evidence>
<dbReference type="GO" id="GO:0010106">
    <property type="term" value="P:cellular response to iron ion starvation"/>
    <property type="evidence" value="ECO:0007669"/>
    <property type="project" value="TreeGrafter"/>
</dbReference>
<keyword evidence="4" id="KW-0560">Oxidoreductase</keyword>
<dbReference type="OrthoDB" id="2121828at2759"/>